<evidence type="ECO:0000313" key="10">
    <source>
        <dbReference type="EMBL" id="USG59794.1"/>
    </source>
</evidence>
<comment type="cofactor">
    <cofactor evidence="1">
        <name>Fe(2+)</name>
        <dbReference type="ChEBI" id="CHEBI:29033"/>
    </cofactor>
</comment>
<keyword evidence="5 10" id="KW-0223">Dioxygenase</keyword>
<comment type="similarity">
    <text evidence="3">Belongs to the gamma-BBH/TMLD family.</text>
</comment>
<evidence type="ECO:0000256" key="1">
    <source>
        <dbReference type="ARBA" id="ARBA00001954"/>
    </source>
</evidence>
<dbReference type="Pfam" id="PF06155">
    <property type="entry name" value="GBBH-like_N"/>
    <property type="match status" value="1"/>
</dbReference>
<evidence type="ECO:0000256" key="7">
    <source>
        <dbReference type="ARBA" id="ARBA00023004"/>
    </source>
</evidence>
<feature type="domain" description="TauD/TfdA-like" evidence="8">
    <location>
        <begin position="127"/>
        <end position="363"/>
    </location>
</feature>
<accession>A0ABY4W3C1</accession>
<evidence type="ECO:0000256" key="3">
    <source>
        <dbReference type="ARBA" id="ARBA00008654"/>
    </source>
</evidence>
<dbReference type="NCBIfam" id="TIGR02409">
    <property type="entry name" value="carnitine_bodg"/>
    <property type="match status" value="1"/>
</dbReference>
<dbReference type="Proteomes" id="UP001056291">
    <property type="component" value="Chromosome"/>
</dbReference>
<reference evidence="10" key="1">
    <citation type="submission" date="2022-06" db="EMBL/GenBank/DDBJ databases">
        <title>Sneathiella actinostolidae sp. nov., isolated from a sea anemonein the Western Pacific Ocean.</title>
        <authorList>
            <person name="Wei M.J."/>
        </authorList>
    </citation>
    <scope>NUCLEOTIDE SEQUENCE</scope>
    <source>
        <strain evidence="10">PHK-P5</strain>
    </source>
</reference>
<gene>
    <name evidence="10" type="ORF">NBZ79_11455</name>
</gene>
<dbReference type="InterPro" id="IPR010376">
    <property type="entry name" value="GBBH-like_N"/>
</dbReference>
<dbReference type="InterPro" id="IPR012775">
    <property type="entry name" value="GBBH-like"/>
</dbReference>
<dbReference type="CDD" id="cd00250">
    <property type="entry name" value="CAS_like"/>
    <property type="match status" value="1"/>
</dbReference>
<dbReference type="GO" id="GO:0008336">
    <property type="term" value="F:gamma-butyrobetaine dioxygenase activity"/>
    <property type="evidence" value="ECO:0007669"/>
    <property type="project" value="UniProtKB-EC"/>
</dbReference>
<dbReference type="Gene3D" id="3.60.130.10">
    <property type="entry name" value="Clavaminate synthase-like"/>
    <property type="match status" value="1"/>
</dbReference>
<evidence type="ECO:0000256" key="5">
    <source>
        <dbReference type="ARBA" id="ARBA00022964"/>
    </source>
</evidence>
<name>A0ABY4W3C1_9PROT</name>
<dbReference type="EMBL" id="CP098747">
    <property type="protein sequence ID" value="USG59794.1"/>
    <property type="molecule type" value="Genomic_DNA"/>
</dbReference>
<keyword evidence="4" id="KW-0479">Metal-binding</keyword>
<evidence type="ECO:0000256" key="4">
    <source>
        <dbReference type="ARBA" id="ARBA00022723"/>
    </source>
</evidence>
<dbReference type="EC" id="1.14.11.1" evidence="10"/>
<dbReference type="Pfam" id="PF02668">
    <property type="entry name" value="TauD"/>
    <property type="match status" value="1"/>
</dbReference>
<keyword evidence="6 10" id="KW-0560">Oxidoreductase</keyword>
<dbReference type="InterPro" id="IPR038492">
    <property type="entry name" value="GBBH-like_N_sf"/>
</dbReference>
<evidence type="ECO:0000256" key="2">
    <source>
        <dbReference type="ARBA" id="ARBA00001961"/>
    </source>
</evidence>
<feature type="domain" description="Gamma-butyrobetaine hydroxylase-like N-terminal" evidence="9">
    <location>
        <begin position="9"/>
        <end position="92"/>
    </location>
</feature>
<dbReference type="InterPro" id="IPR003819">
    <property type="entry name" value="TauD/TfdA-like"/>
</dbReference>
<evidence type="ECO:0000313" key="11">
    <source>
        <dbReference type="Proteomes" id="UP001056291"/>
    </source>
</evidence>
<keyword evidence="11" id="KW-1185">Reference proteome</keyword>
<dbReference type="Gene3D" id="3.30.2020.30">
    <property type="match status" value="1"/>
</dbReference>
<keyword evidence="7" id="KW-0408">Iron</keyword>
<evidence type="ECO:0000256" key="6">
    <source>
        <dbReference type="ARBA" id="ARBA00023002"/>
    </source>
</evidence>
<organism evidence="10 11">
    <name type="scientific">Sneathiella marina</name>
    <dbReference type="NCBI Taxonomy" id="2950108"/>
    <lineage>
        <taxon>Bacteria</taxon>
        <taxon>Pseudomonadati</taxon>
        <taxon>Pseudomonadota</taxon>
        <taxon>Alphaproteobacteria</taxon>
        <taxon>Sneathiellales</taxon>
        <taxon>Sneathiellaceae</taxon>
        <taxon>Sneathiella</taxon>
    </lineage>
</organism>
<dbReference type="InterPro" id="IPR050411">
    <property type="entry name" value="AlphaKG_dependent_hydroxylases"/>
</dbReference>
<evidence type="ECO:0000259" key="9">
    <source>
        <dbReference type="Pfam" id="PF06155"/>
    </source>
</evidence>
<comment type="cofactor">
    <cofactor evidence="2">
        <name>L-ascorbate</name>
        <dbReference type="ChEBI" id="CHEBI:38290"/>
    </cofactor>
</comment>
<dbReference type="RefSeq" id="WP_251932564.1">
    <property type="nucleotide sequence ID" value="NZ_CP098747.1"/>
</dbReference>
<dbReference type="PANTHER" id="PTHR10696:SF25">
    <property type="entry name" value="OXIDOREDUCTASE AIM17-RELATED"/>
    <property type="match status" value="1"/>
</dbReference>
<protein>
    <submittedName>
        <fullName evidence="10">Gamma-butyrobetaine dioxygenase</fullName>
        <ecNumber evidence="10">1.14.11.1</ecNumber>
    </submittedName>
</protein>
<evidence type="ECO:0000259" key="8">
    <source>
        <dbReference type="Pfam" id="PF02668"/>
    </source>
</evidence>
<dbReference type="InterPro" id="IPR042098">
    <property type="entry name" value="TauD-like_sf"/>
</dbReference>
<proteinExistence type="inferred from homology"/>
<dbReference type="SUPFAM" id="SSF51197">
    <property type="entry name" value="Clavaminate synthase-like"/>
    <property type="match status" value="1"/>
</dbReference>
<sequence>MTNYCSASVEEQGSIVALSFPDGTQDRFHAIWLRDNAPDPATRSQQNGQRLITLIDIPEDTRVSAIDLILPDSLNLTFEPENKIVTYSLDWLLQHSYDKYDAPSTGWLDSKIKTWDGSMSSNVPSASYKSVIQDQKALGRWLSHIRRYGFAKMTGCPIESGALVDIAELFGFVRETNYGKWFEVRTEVNPTNLAYTGAGLQAHTDNPYRDPVPTMQILYCLENSAEGGDSMVVDGFRAVRRLQEESPKSFDLLARYCARYEYSGEANVNLTARKPMIDLQPDGELIGIRFNNRSTAPIVDVPFDLMSDYYKAYRRLSAIVSDPSMAVRFKLSPGECFIVDNTRVLHSRSAYSGEGSRWLQGCYPDKDGMLSTLAAMESSIMEIEL</sequence>
<dbReference type="PANTHER" id="PTHR10696">
    <property type="entry name" value="GAMMA-BUTYROBETAINE HYDROXYLASE-RELATED"/>
    <property type="match status" value="1"/>
</dbReference>